<dbReference type="SUPFAM" id="SSF52833">
    <property type="entry name" value="Thioredoxin-like"/>
    <property type="match status" value="1"/>
</dbReference>
<name>A0A1W7CST1_9ACTN</name>
<evidence type="ECO:0000313" key="2">
    <source>
        <dbReference type="EMBL" id="ARQ67861.1"/>
    </source>
</evidence>
<gene>
    <name evidence="2" type="ORF">CAG99_02550</name>
</gene>
<keyword evidence="3" id="KW-1185">Reference proteome</keyword>
<dbReference type="InterPro" id="IPR036249">
    <property type="entry name" value="Thioredoxin-like_sf"/>
</dbReference>
<dbReference type="EMBL" id="CP021121">
    <property type="protein sequence ID" value="ARQ67861.1"/>
    <property type="molecule type" value="Genomic_DNA"/>
</dbReference>
<dbReference type="Proteomes" id="UP000194218">
    <property type="component" value="Chromosome"/>
</dbReference>
<feature type="domain" description="DSBA-like thioredoxin" evidence="1">
    <location>
        <begin position="2"/>
        <end position="204"/>
    </location>
</feature>
<dbReference type="InterPro" id="IPR001853">
    <property type="entry name" value="DSBA-like_thioredoxin_dom"/>
</dbReference>
<dbReference type="Gene3D" id="3.40.30.10">
    <property type="entry name" value="Glutaredoxin"/>
    <property type="match status" value="1"/>
</dbReference>
<dbReference type="PANTHER" id="PTHR13887">
    <property type="entry name" value="GLUTATHIONE S-TRANSFERASE KAPPA"/>
    <property type="match status" value="1"/>
</dbReference>
<proteinExistence type="predicted"/>
<dbReference type="OrthoDB" id="9799122at2"/>
<evidence type="ECO:0000259" key="1">
    <source>
        <dbReference type="Pfam" id="PF01323"/>
    </source>
</evidence>
<protein>
    <recommendedName>
        <fullName evidence="1">DSBA-like thioredoxin domain-containing protein</fullName>
    </recommendedName>
</protein>
<accession>A0A1W7CST1</accession>
<dbReference type="GO" id="GO:0016491">
    <property type="term" value="F:oxidoreductase activity"/>
    <property type="evidence" value="ECO:0007669"/>
    <property type="project" value="InterPro"/>
</dbReference>
<dbReference type="CDD" id="cd03024">
    <property type="entry name" value="DsbA_FrnE"/>
    <property type="match status" value="1"/>
</dbReference>
<reference evidence="2 3" key="1">
    <citation type="submission" date="2017-05" db="EMBL/GenBank/DDBJ databases">
        <title>Complete genome sequence of Streptomyces sp. SCSIO 03032 revealed the diverse biosynthetic pathways for its bioactive secondary metabolites.</title>
        <authorList>
            <person name="Ma L."/>
            <person name="Zhu Y."/>
            <person name="Zhang W."/>
            <person name="Zhang G."/>
            <person name="Tian X."/>
            <person name="Zhang S."/>
            <person name="Zhang C."/>
        </authorList>
    </citation>
    <scope>NUCLEOTIDE SEQUENCE [LARGE SCALE GENOMIC DNA]</scope>
    <source>
        <strain evidence="2 3">SCSIO 03032</strain>
    </source>
</reference>
<evidence type="ECO:0000313" key="3">
    <source>
        <dbReference type="Proteomes" id="UP000194218"/>
    </source>
</evidence>
<organism evidence="2 3">
    <name type="scientific">Streptomyces marincola</name>
    <dbReference type="NCBI Taxonomy" id="2878388"/>
    <lineage>
        <taxon>Bacteria</taxon>
        <taxon>Bacillati</taxon>
        <taxon>Actinomycetota</taxon>
        <taxon>Actinomycetes</taxon>
        <taxon>Kitasatosporales</taxon>
        <taxon>Streptomycetaceae</taxon>
        <taxon>Streptomyces</taxon>
    </lineage>
</organism>
<dbReference type="KEGG" id="smao:CAG99_02550"/>
<dbReference type="AlphaFoldDB" id="A0A1W7CST1"/>
<dbReference type="Pfam" id="PF01323">
    <property type="entry name" value="DSBA"/>
    <property type="match status" value="1"/>
</dbReference>
<sequence length="213" mass="23030">MTVEIWSDLVCPWCQIGKGRFEAALARFDAREEVTVVWRSYQLDPQAPTDAAMTLPEDLTSRHGLSAEQVAGMIGQVGKAAAGDGITFRLEEARPTNTFDAHRLAHHAATLGLSSPVQERLMSAYTQQSESLADHDTLVRLAEEAGCDPEGARRALADGAHADAVREDIATARQLGLSGVPAFVFDRAFLVSGAQPVETFTRALTELRARSRA</sequence>
<dbReference type="PANTHER" id="PTHR13887:SF41">
    <property type="entry name" value="THIOREDOXIN SUPERFAMILY PROTEIN"/>
    <property type="match status" value="1"/>
</dbReference>